<proteinExistence type="predicted"/>
<feature type="non-terminal residue" evidence="1">
    <location>
        <position position="80"/>
    </location>
</feature>
<organism evidence="1 2">
    <name type="scientific">Candidatus Nitrosomaritimum aestuariumsis</name>
    <dbReference type="NCBI Taxonomy" id="3342354"/>
    <lineage>
        <taxon>Archaea</taxon>
        <taxon>Nitrososphaerota</taxon>
        <taxon>Nitrososphaeria</taxon>
        <taxon>Nitrosopumilales</taxon>
        <taxon>Nitrosopumilaceae</taxon>
        <taxon>Candidatus Nitrosomaritimum</taxon>
    </lineage>
</organism>
<dbReference type="Proteomes" id="UP000526786">
    <property type="component" value="Unassembled WGS sequence"/>
</dbReference>
<protein>
    <submittedName>
        <fullName evidence="1">Uncharacterized protein</fullName>
    </submittedName>
</protein>
<evidence type="ECO:0000313" key="1">
    <source>
        <dbReference type="EMBL" id="MBA4455029.1"/>
    </source>
</evidence>
<accession>A0AC60W6E2</accession>
<sequence length="80" mass="9351">MEFHKVRTGKKKFDDKPQNYRNDNPSRSFRNSRSDRESQSTTVTCADCGNECQVPFVPTTDKPVYCNDCFRQNKPRDDRG</sequence>
<gene>
    <name evidence="1" type="ORF">H2B05_08875</name>
</gene>
<comment type="caution">
    <text evidence="1">The sequence shown here is derived from an EMBL/GenBank/DDBJ whole genome shotgun (WGS) entry which is preliminary data.</text>
</comment>
<dbReference type="EMBL" id="JACENC010000343">
    <property type="protein sequence ID" value="MBA4455029.1"/>
    <property type="molecule type" value="Genomic_DNA"/>
</dbReference>
<evidence type="ECO:0000313" key="2">
    <source>
        <dbReference type="Proteomes" id="UP000526786"/>
    </source>
</evidence>
<reference evidence="1 2" key="1">
    <citation type="journal article" date="2020" name="Appl. Environ. Microbiol.">
        <title>Genomic Characteristics of a Novel Species of Ammonia-Oxidizing Archaea from the Jiulong River Estuary.</title>
        <authorList>
            <person name="Zou D."/>
            <person name="Wan R."/>
            <person name="Han L."/>
            <person name="Xu M.N."/>
            <person name="Liu Y."/>
            <person name="Liu H."/>
            <person name="Kao S.J."/>
            <person name="Li M."/>
        </authorList>
    </citation>
    <scope>NUCLEOTIDE SEQUENCE [LARGE SCALE GENOMIC DNA]</scope>
    <source>
        <strain evidence="1">W2bin3</strain>
    </source>
</reference>
<name>A0AC60W6E2_9ARCH</name>